<comment type="cofactor">
    <cofactor evidence="1 11">
        <name>FAD</name>
        <dbReference type="ChEBI" id="CHEBI:57692"/>
    </cofactor>
</comment>
<dbReference type="InterPro" id="IPR002938">
    <property type="entry name" value="FAD-bd"/>
</dbReference>
<proteinExistence type="inferred from homology"/>
<gene>
    <name evidence="11" type="primary">BNA4</name>
    <name evidence="14" type="ORF">BCR37DRAFT_403215</name>
</gene>
<keyword evidence="12" id="KW-0812">Transmembrane</keyword>
<dbReference type="GO" id="GO:0019805">
    <property type="term" value="P:quinolinate biosynthetic process"/>
    <property type="evidence" value="ECO:0007669"/>
    <property type="project" value="UniProtKB-UniRule"/>
</dbReference>
<dbReference type="InterPro" id="IPR027545">
    <property type="entry name" value="Kynurenine_monooxygenase"/>
</dbReference>
<keyword evidence="2 11" id="KW-0285">Flavoprotein</keyword>
<keyword evidence="7 11" id="KW-0560">Oxidoreductase</keyword>
<evidence type="ECO:0000256" key="9">
    <source>
        <dbReference type="ARBA" id="ARBA00023128"/>
    </source>
</evidence>
<dbReference type="PRINTS" id="PR00420">
    <property type="entry name" value="RNGMNOXGNASE"/>
</dbReference>
<evidence type="ECO:0000313" key="15">
    <source>
        <dbReference type="Proteomes" id="UP000193685"/>
    </source>
</evidence>
<keyword evidence="3 11" id="KW-0662">Pyridine nucleotide biosynthesis</keyword>
<keyword evidence="4 11" id="KW-1000">Mitochondrion outer membrane</keyword>
<evidence type="ECO:0000256" key="12">
    <source>
        <dbReference type="SAM" id="Phobius"/>
    </source>
</evidence>
<dbReference type="OrthoDB" id="10053569at2759"/>
<dbReference type="HAMAP" id="MF_01971">
    <property type="entry name" value="Kynurenine_monooxygenase"/>
    <property type="match status" value="1"/>
</dbReference>
<comment type="catalytic activity">
    <reaction evidence="10 11">
        <text>L-kynurenine + NADPH + O2 + H(+) = 3-hydroxy-L-kynurenine + NADP(+) + H2O</text>
        <dbReference type="Rhea" id="RHEA:20545"/>
        <dbReference type="ChEBI" id="CHEBI:15377"/>
        <dbReference type="ChEBI" id="CHEBI:15378"/>
        <dbReference type="ChEBI" id="CHEBI:15379"/>
        <dbReference type="ChEBI" id="CHEBI:57783"/>
        <dbReference type="ChEBI" id="CHEBI:57959"/>
        <dbReference type="ChEBI" id="CHEBI:58125"/>
        <dbReference type="ChEBI" id="CHEBI:58349"/>
        <dbReference type="EC" id="1.14.13.9"/>
    </reaction>
</comment>
<comment type="function">
    <text evidence="11">Catalyzes the hydroxylation of L-kynurenine (L-Kyn) to form 3-hydroxy-L-kynurenine (L-3OHKyn). Required for synthesis of quinolinic acid.</text>
</comment>
<sequence length="456" mass="50993">MSDFQVVVVGAGLVGALAAISFAKQGYSVSVYDVRKDPRKTENAQGRSINLAVSARGLGAIKSIDASYHDKLVARSIPMKGRMIHVDGKEDSQLYGLFGECIHSIDRSQLNIDLLDEADGYDKVSLHFEHKFASADFDNHKAVFTSKASNTDVPVHADLLVGCDGAYSAVRSAMMRVQKMNLRQEYIEHEYLELSMPAKNDDYQLSPHHLHIWPRQEFMLIALPNPDKSFTSTLFAPTHLFKKTPDEAVAFFRDVFPDALPKIGEDRLREVWQKNPVAPLIQVTCAPYHYKDRCILLGDATHAMVPFYGQGMNCGFEDLRVLNTLLEQHKVTPQATWELGAALEAYSAGRKDDLSAILKLAMGNYIEMRSSVTSRLYLARRHLDGLFGRLFKDSWVPMYSMVSFRDDIRYSDVIRRQARQSKILEALLVSAGGVLGLSLATSLLYRAGRVIEGVTD</sequence>
<evidence type="ECO:0000256" key="2">
    <source>
        <dbReference type="ARBA" id="ARBA00022630"/>
    </source>
</evidence>
<dbReference type="GO" id="GO:0004502">
    <property type="term" value="F:kynurenine 3-monooxygenase activity"/>
    <property type="evidence" value="ECO:0007669"/>
    <property type="project" value="UniProtKB-UniRule"/>
</dbReference>
<keyword evidence="11 12" id="KW-0472">Membrane</keyword>
<name>A0A1Y2F811_PROLT</name>
<evidence type="ECO:0000256" key="8">
    <source>
        <dbReference type="ARBA" id="ARBA00023033"/>
    </source>
</evidence>
<organism evidence="14 15">
    <name type="scientific">Protomyces lactucae-debilis</name>
    <dbReference type="NCBI Taxonomy" id="2754530"/>
    <lineage>
        <taxon>Eukaryota</taxon>
        <taxon>Fungi</taxon>
        <taxon>Dikarya</taxon>
        <taxon>Ascomycota</taxon>
        <taxon>Taphrinomycotina</taxon>
        <taxon>Taphrinomycetes</taxon>
        <taxon>Taphrinales</taxon>
        <taxon>Protomycetaceae</taxon>
        <taxon>Protomyces</taxon>
    </lineage>
</organism>
<dbReference type="AlphaFoldDB" id="A0A1Y2F811"/>
<dbReference type="UniPathway" id="UPA00253">
    <property type="reaction ID" value="UER00328"/>
</dbReference>
<dbReference type="PANTHER" id="PTHR46028:SF2">
    <property type="entry name" value="KYNURENINE 3-MONOOXYGENASE"/>
    <property type="match status" value="1"/>
</dbReference>
<feature type="transmembrane region" description="Helical" evidence="12">
    <location>
        <begin position="423"/>
        <end position="445"/>
    </location>
</feature>
<feature type="domain" description="FAD-binding" evidence="13">
    <location>
        <begin position="4"/>
        <end position="328"/>
    </location>
</feature>
<dbReference type="GO" id="GO:0005741">
    <property type="term" value="C:mitochondrial outer membrane"/>
    <property type="evidence" value="ECO:0007669"/>
    <property type="project" value="UniProtKB-SubCell"/>
</dbReference>
<evidence type="ECO:0000256" key="3">
    <source>
        <dbReference type="ARBA" id="ARBA00022642"/>
    </source>
</evidence>
<evidence type="ECO:0000256" key="11">
    <source>
        <dbReference type="HAMAP-Rule" id="MF_03018"/>
    </source>
</evidence>
<keyword evidence="5 11" id="KW-0274">FAD</keyword>
<dbReference type="InterPro" id="IPR036188">
    <property type="entry name" value="FAD/NAD-bd_sf"/>
</dbReference>
<evidence type="ECO:0000256" key="6">
    <source>
        <dbReference type="ARBA" id="ARBA00022857"/>
    </source>
</evidence>
<dbReference type="SUPFAM" id="SSF51905">
    <property type="entry name" value="FAD/NAD(P)-binding domain"/>
    <property type="match status" value="1"/>
</dbReference>
<keyword evidence="9 11" id="KW-0496">Mitochondrion</keyword>
<dbReference type="OMA" id="REFMFIA"/>
<dbReference type="FunFam" id="3.50.50.60:FF:000129">
    <property type="entry name" value="Kynurenine 3-monooxygenase"/>
    <property type="match status" value="1"/>
</dbReference>
<dbReference type="STRING" id="56484.A0A1Y2F811"/>
<dbReference type="Pfam" id="PF01494">
    <property type="entry name" value="FAD_binding_3"/>
    <property type="match status" value="1"/>
</dbReference>
<comment type="similarity">
    <text evidence="11">Belongs to the aromatic-ring hydroxylase family. KMO subfamily.</text>
</comment>
<dbReference type="Gene3D" id="3.50.50.60">
    <property type="entry name" value="FAD/NAD(P)-binding domain"/>
    <property type="match status" value="1"/>
</dbReference>
<dbReference type="GO" id="GO:0070189">
    <property type="term" value="P:kynurenine metabolic process"/>
    <property type="evidence" value="ECO:0007669"/>
    <property type="project" value="TreeGrafter"/>
</dbReference>
<keyword evidence="12" id="KW-1133">Transmembrane helix</keyword>
<dbReference type="EC" id="1.14.13.9" evidence="11"/>
<keyword evidence="6 11" id="KW-0521">NADP</keyword>
<accession>A0A1Y2F811</accession>
<dbReference type="GO" id="GO:0043420">
    <property type="term" value="P:anthranilate metabolic process"/>
    <property type="evidence" value="ECO:0007669"/>
    <property type="project" value="UniProtKB-UniRule"/>
</dbReference>
<keyword evidence="8 11" id="KW-0503">Monooxygenase</keyword>
<dbReference type="GO" id="GO:0006569">
    <property type="term" value="P:L-tryptophan catabolic process"/>
    <property type="evidence" value="ECO:0007669"/>
    <property type="project" value="UniProtKB-UniRule"/>
</dbReference>
<reference evidence="14 15" key="1">
    <citation type="submission" date="2016-07" db="EMBL/GenBank/DDBJ databases">
        <title>Pervasive Adenine N6-methylation of Active Genes in Fungi.</title>
        <authorList>
            <consortium name="DOE Joint Genome Institute"/>
            <person name="Mondo S.J."/>
            <person name="Dannebaum R.O."/>
            <person name="Kuo R.C."/>
            <person name="Labutti K."/>
            <person name="Haridas S."/>
            <person name="Kuo A."/>
            <person name="Salamov A."/>
            <person name="Ahrendt S.R."/>
            <person name="Lipzen A."/>
            <person name="Sullivan W."/>
            <person name="Andreopoulos W.B."/>
            <person name="Clum A."/>
            <person name="Lindquist E."/>
            <person name="Daum C."/>
            <person name="Ramamoorthy G.K."/>
            <person name="Gryganskyi A."/>
            <person name="Culley D."/>
            <person name="Magnuson J.K."/>
            <person name="James T.Y."/>
            <person name="O'Malley M.A."/>
            <person name="Stajich J.E."/>
            <person name="Spatafora J.W."/>
            <person name="Visel A."/>
            <person name="Grigoriev I.V."/>
        </authorList>
    </citation>
    <scope>NUCLEOTIDE SEQUENCE [LARGE SCALE GENOMIC DNA]</scope>
    <source>
        <strain evidence="14 15">12-1054</strain>
    </source>
</reference>
<evidence type="ECO:0000256" key="4">
    <source>
        <dbReference type="ARBA" id="ARBA00022787"/>
    </source>
</evidence>
<comment type="caution">
    <text evidence="14">The sequence shown here is derived from an EMBL/GenBank/DDBJ whole genome shotgun (WGS) entry which is preliminary data.</text>
</comment>
<dbReference type="Proteomes" id="UP000193685">
    <property type="component" value="Unassembled WGS sequence"/>
</dbReference>
<evidence type="ECO:0000313" key="14">
    <source>
        <dbReference type="EMBL" id="ORY80031.1"/>
    </source>
</evidence>
<evidence type="ECO:0000256" key="1">
    <source>
        <dbReference type="ARBA" id="ARBA00001974"/>
    </source>
</evidence>
<dbReference type="GO" id="GO:0034354">
    <property type="term" value="P:'de novo' NAD+ biosynthetic process from L-tryptophan"/>
    <property type="evidence" value="ECO:0007669"/>
    <property type="project" value="UniProtKB-UniRule"/>
</dbReference>
<dbReference type="GO" id="GO:0071949">
    <property type="term" value="F:FAD binding"/>
    <property type="evidence" value="ECO:0007669"/>
    <property type="project" value="InterPro"/>
</dbReference>
<evidence type="ECO:0000256" key="7">
    <source>
        <dbReference type="ARBA" id="ARBA00023002"/>
    </source>
</evidence>
<evidence type="ECO:0000259" key="13">
    <source>
        <dbReference type="Pfam" id="PF01494"/>
    </source>
</evidence>
<comment type="subcellular location">
    <subcellularLocation>
        <location evidence="11">Mitochondrion outer membrane</location>
    </subcellularLocation>
</comment>
<evidence type="ECO:0000256" key="5">
    <source>
        <dbReference type="ARBA" id="ARBA00022827"/>
    </source>
</evidence>
<dbReference type="PANTHER" id="PTHR46028">
    <property type="entry name" value="KYNURENINE 3-MONOOXYGENASE"/>
    <property type="match status" value="1"/>
</dbReference>
<comment type="pathway">
    <text evidence="11">Cofactor biosynthesis; NAD(+) biosynthesis; quinolinate from L-kynurenine: step 1/3.</text>
</comment>
<protein>
    <recommendedName>
        <fullName evidence="11">Kynurenine 3-monooxygenase</fullName>
        <ecNumber evidence="11">1.14.13.9</ecNumber>
    </recommendedName>
    <alternativeName>
        <fullName evidence="11">Biosynthesis of nicotinic acid protein 4</fullName>
    </alternativeName>
    <alternativeName>
        <fullName evidence="11">Kynurenine 3-hydroxylase</fullName>
    </alternativeName>
</protein>
<evidence type="ECO:0000256" key="10">
    <source>
        <dbReference type="ARBA" id="ARBA00047818"/>
    </source>
</evidence>
<dbReference type="EMBL" id="MCFI01000014">
    <property type="protein sequence ID" value="ORY80031.1"/>
    <property type="molecule type" value="Genomic_DNA"/>
</dbReference>
<keyword evidence="15" id="KW-1185">Reference proteome</keyword>